<reference evidence="2 3" key="1">
    <citation type="journal article" date="2012" name="Genome Biol.">
        <title>Genome and low-iron response of an oceanic diatom adapted to chronic iron limitation.</title>
        <authorList>
            <person name="Lommer M."/>
            <person name="Specht M."/>
            <person name="Roy A.S."/>
            <person name="Kraemer L."/>
            <person name="Andreson R."/>
            <person name="Gutowska M.A."/>
            <person name="Wolf J."/>
            <person name="Bergner S.V."/>
            <person name="Schilhabel M.B."/>
            <person name="Klostermeier U.C."/>
            <person name="Beiko R.G."/>
            <person name="Rosenstiel P."/>
            <person name="Hippler M."/>
            <person name="Laroche J."/>
        </authorList>
    </citation>
    <scope>NUCLEOTIDE SEQUENCE [LARGE SCALE GENOMIC DNA]</scope>
    <source>
        <strain evidence="2 3">CCMP1005</strain>
    </source>
</reference>
<sequence>MDVDGFQSDTPIGLLLNLDEGTLSVYQNAHRVATLKDGLSGEYCWYARVYGDDTILIERGSGRNAKIRSSADLSMSNPELREMTAKDVVEMKVDPEKYKSTSLNAVLPSSAFLHFSFSVFSMAARTGHPRQPSVHRRSDSQQPLQALWNPSSHPASPQPSPTGHPASPAAASSSTPCQTWGWTFIETSEALQYWRIEAAKETNARDRCDDANNVDGNSGLSVSTVSTYDEGDHGAATAERAAATEEEGFGSEPARNWMATLFSLSRASSLAV</sequence>
<comment type="caution">
    <text evidence="2">The sequence shown here is derived from an EMBL/GenBank/DDBJ whole genome shotgun (WGS) entry which is preliminary data.</text>
</comment>
<dbReference type="Proteomes" id="UP000266841">
    <property type="component" value="Unassembled WGS sequence"/>
</dbReference>
<keyword evidence="3" id="KW-1185">Reference proteome</keyword>
<feature type="compositionally biased region" description="Polar residues" evidence="1">
    <location>
        <begin position="214"/>
        <end position="227"/>
    </location>
</feature>
<organism evidence="2 3">
    <name type="scientific">Thalassiosira oceanica</name>
    <name type="common">Marine diatom</name>
    <dbReference type="NCBI Taxonomy" id="159749"/>
    <lineage>
        <taxon>Eukaryota</taxon>
        <taxon>Sar</taxon>
        <taxon>Stramenopiles</taxon>
        <taxon>Ochrophyta</taxon>
        <taxon>Bacillariophyta</taxon>
        <taxon>Coscinodiscophyceae</taxon>
        <taxon>Thalassiosirophycidae</taxon>
        <taxon>Thalassiosirales</taxon>
        <taxon>Thalassiosiraceae</taxon>
        <taxon>Thalassiosira</taxon>
    </lineage>
</organism>
<dbReference type="AlphaFoldDB" id="K0SA64"/>
<dbReference type="OrthoDB" id="195558at2759"/>
<proteinExistence type="predicted"/>
<dbReference type="EMBL" id="AGNL01033618">
    <property type="protein sequence ID" value="EJK55627.1"/>
    <property type="molecule type" value="Genomic_DNA"/>
</dbReference>
<gene>
    <name evidence="2" type="ORF">THAOC_24625</name>
</gene>
<evidence type="ECO:0000256" key="1">
    <source>
        <dbReference type="SAM" id="MobiDB-lite"/>
    </source>
</evidence>
<evidence type="ECO:0000313" key="3">
    <source>
        <dbReference type="Proteomes" id="UP000266841"/>
    </source>
</evidence>
<feature type="compositionally biased region" description="Low complexity" evidence="1">
    <location>
        <begin position="163"/>
        <end position="174"/>
    </location>
</feature>
<protein>
    <submittedName>
        <fullName evidence="2">Uncharacterized protein</fullName>
    </submittedName>
</protein>
<feature type="region of interest" description="Disordered" evidence="1">
    <location>
        <begin position="128"/>
        <end position="174"/>
    </location>
</feature>
<name>K0SA64_THAOC</name>
<feature type="region of interest" description="Disordered" evidence="1">
    <location>
        <begin position="202"/>
        <end position="250"/>
    </location>
</feature>
<accession>K0SA64</accession>
<evidence type="ECO:0000313" key="2">
    <source>
        <dbReference type="EMBL" id="EJK55627.1"/>
    </source>
</evidence>